<dbReference type="GO" id="GO:0032040">
    <property type="term" value="C:small-subunit processome"/>
    <property type="evidence" value="ECO:0007669"/>
    <property type="project" value="TreeGrafter"/>
</dbReference>
<dbReference type="GO" id="GO:0000462">
    <property type="term" value="P:maturation of SSU-rRNA from tricistronic rRNA transcript (SSU-rRNA, 5.8S rRNA, LSU-rRNA)"/>
    <property type="evidence" value="ECO:0007669"/>
    <property type="project" value="TreeGrafter"/>
</dbReference>
<accession>A0A9P6FWI4</accession>
<comment type="subunit">
    <text evidence="1">Component of the ribosomal small subunit (SSU) processome.</text>
</comment>
<dbReference type="GO" id="GO:0030686">
    <property type="term" value="C:90S preribosome"/>
    <property type="evidence" value="ECO:0007669"/>
    <property type="project" value="TreeGrafter"/>
</dbReference>
<protein>
    <recommendedName>
        <fullName evidence="1">U3 small nucleolar RNA-associated protein 10</fullName>
    </recommendedName>
</protein>
<sequence length="1742" mass="193572">MSSLAQQLKRIGTADATKGSERAAKHRASFLFDSKQAADYDLDTIYSIGVNGITELKQLDQKFAPFEKTLFSESMKGMDRTLQGPDENSKLDESIALFLQQLSPYFLLKPAGKAIEWLVRRFRIHELNVDAILSAFLPYHETALFVTMVSILEIDEAGRWSFLRPIRKSRIPLDRVYLVQNMLKDRSIVTFVCDIMLQAAINHRVFKTLASFYTSVLMQYTASLPVVSDDILTVLMPFVMEGLKSKQPEYQLSTYMVVSQLCERSTLSPEVLSSLITAITSKYTNPRHMAFCVIQVYQSQETLEEFPERAFKNITRVQSIETIILSILQEYRVHRFLRAFLLALAKDAAKGKSSHILCTILRGDQVPSSIVVDICSEIADQYLEQQAADSTAPISKSSKQVLQVLQERYSEDLDMAIQEKLQQSKDDSNSNAYDQLYTFISEVFQGTRHHPMKDSSTTLFLAVNNPEPSVRLLAIKKFGDLLADPSSELANKELNGSFVKDTLLARVQDDNEKVVQHVLSIKELNQFVEPSDLLEALMNVVTNPRCNTPIRGQCLVYMLSDFLVESKDMKNQVLSVIIGNFLLSKESFKTSVLLIAALENSSLKNHPIVKGISAIAKGLKASESATATDSLVSSNVSLIKILAENASNPKHFQQNFEFYLQGLENSVIGTRIMSALVLTRVVCTSSSREQVSIMEKALPVLLRIMESQSSQAIRVTDATKDGLPAKEFLTHLCTKEWTTSVEVSIVHFSLLSMISVLKKPSDLTIEWLSSSPLPSYASIVETFYKAFVGRISDGPFEQMIVQLFKNHLDTDSFQFLCRLWTDPNSTSLVRLRSIQIASANLNAIATAATEDASDFQVVIPVLLLALSSPIKAIRETAVSCLESIASIYPKVKTSGKKGKSIATHIFKFDTFYGTSSSQLEFLVPEQASSFLDHIISSREEFVADGEYLGKYLSMNLNHAVNDSKVVTGTKDSLLSYLLSHVLANQRTNCRVELLRLLENVESNIKLKMLLPLIESVVQVAFTSNSIDSANMELSHYLVKCFSSGSSSLLESKSGKYRNVFLQLLKLNESSVSDSNQEGTGSHLRHLALQRLNARFFAGLSVALRREIFVVLIDLVTKTSQETVRLVKQVLKEIEVSSDLIIFEMAGIQSSLVQGSATNDNNSSKRQRKADNTLNDTTEALYRLVAVLELLETREVTNSVSLITPMFELLSTIMDLDLSQTPVSVDYINQLILSSLTSFINRVSTEGSTSTIDESVLRVDLVVNTIRATSNPQTHNQALLLIAAIATLFPEKVLHNIMPVFTFMGANVLRQDDNYSFHVIQQTLEKIVPALVSARRNQGGDSKDLAAQVRPIVKVFVDAIFHIPKHRRLRLFSVLISTLGEGEFLYVVISLLLEKQTERASKGHQGESDALNEFALVLSSQFSAAVQMTALIALIGSMQSLPNEKSIVEDEKDETEYLFDLKAHNNKHIRQFKLTVLLYCSGILTSKSFVSKVLARASIDMSSESQFEGYYLQLSESLLSLVGSFTSFVNELSSRKEQSGVAIKFWRGIVKVTYDVMDKVHAQLSLTSFVKVVVALFEHRDITVRRKAMMLFNQKVSKIPGGAANIPTHNQDAIVAVAGDLTKVLESPVDNALEEDIAVNRQTALLCLSTITQQFGSTRPGEIVKILPTLLGPNALSNANEQVKASSLVCLTMAYQEIGIQAVPFLPKFMPVVLSILRSTLVEKNPALVQQSHSEDNAQVVSA</sequence>
<feature type="domain" description="U3 small nucleolar RNA-associated protein 10 N-terminal" evidence="2">
    <location>
        <begin position="231"/>
        <end position="344"/>
    </location>
</feature>
<dbReference type="EMBL" id="JAABOA010000843">
    <property type="protein sequence ID" value="KAF9583012.1"/>
    <property type="molecule type" value="Genomic_DNA"/>
</dbReference>
<proteinExistence type="inferred from homology"/>
<evidence type="ECO:0000313" key="5">
    <source>
        <dbReference type="Proteomes" id="UP000780801"/>
    </source>
</evidence>
<dbReference type="GO" id="GO:0030515">
    <property type="term" value="F:snoRNA binding"/>
    <property type="evidence" value="ECO:0007669"/>
    <property type="project" value="TreeGrafter"/>
</dbReference>
<dbReference type="PANTHER" id="PTHR13457">
    <property type="entry name" value="BAP28"/>
    <property type="match status" value="1"/>
</dbReference>
<dbReference type="InterPro" id="IPR056473">
    <property type="entry name" value="HEAT_Utp10/HEAT1"/>
</dbReference>
<dbReference type="InterPro" id="IPR016024">
    <property type="entry name" value="ARM-type_fold"/>
</dbReference>
<dbReference type="GO" id="GO:0045943">
    <property type="term" value="P:positive regulation of transcription by RNA polymerase I"/>
    <property type="evidence" value="ECO:0007669"/>
    <property type="project" value="TreeGrafter"/>
</dbReference>
<feature type="domain" description="Utp10/HEAT1 HEAT-repeats" evidence="3">
    <location>
        <begin position="1346"/>
        <end position="1560"/>
    </location>
</feature>
<organism evidence="4 5">
    <name type="scientific">Lunasporangiospora selenospora</name>
    <dbReference type="NCBI Taxonomy" id="979761"/>
    <lineage>
        <taxon>Eukaryota</taxon>
        <taxon>Fungi</taxon>
        <taxon>Fungi incertae sedis</taxon>
        <taxon>Mucoromycota</taxon>
        <taxon>Mortierellomycotina</taxon>
        <taxon>Mortierellomycetes</taxon>
        <taxon>Mortierellales</taxon>
        <taxon>Mortierellaceae</taxon>
        <taxon>Lunasporangiospora</taxon>
    </lineage>
</organism>
<keyword evidence="1" id="KW-0687">Ribonucleoprotein</keyword>
<evidence type="ECO:0000256" key="1">
    <source>
        <dbReference type="RuleBase" id="RU367065"/>
    </source>
</evidence>
<dbReference type="Pfam" id="PF23243">
    <property type="entry name" value="HEAT_HEATR1"/>
    <property type="match status" value="1"/>
</dbReference>
<evidence type="ECO:0000259" key="2">
    <source>
        <dbReference type="Pfam" id="PF12397"/>
    </source>
</evidence>
<keyword evidence="1" id="KW-0539">Nucleus</keyword>
<evidence type="ECO:0000259" key="3">
    <source>
        <dbReference type="Pfam" id="PF23243"/>
    </source>
</evidence>
<dbReference type="InterPro" id="IPR040191">
    <property type="entry name" value="UTP10"/>
</dbReference>
<comment type="similarity">
    <text evidence="1">Belongs to the HEATR1/UTP10 family.</text>
</comment>
<gene>
    <name evidence="4" type="primary">HEATR1_2</name>
    <name evidence="4" type="ORF">BGW38_010431</name>
</gene>
<dbReference type="Pfam" id="PF12397">
    <property type="entry name" value="U3snoRNP10"/>
    <property type="match status" value="1"/>
</dbReference>
<dbReference type="GO" id="GO:0034455">
    <property type="term" value="C:t-UTP complex"/>
    <property type="evidence" value="ECO:0007669"/>
    <property type="project" value="TreeGrafter"/>
</dbReference>
<keyword evidence="5" id="KW-1185">Reference proteome</keyword>
<keyword evidence="1" id="KW-0698">rRNA processing</keyword>
<keyword evidence="1" id="KW-0690">Ribosome biogenesis</keyword>
<dbReference type="SUPFAM" id="SSF48371">
    <property type="entry name" value="ARM repeat"/>
    <property type="match status" value="2"/>
</dbReference>
<name>A0A9P6FWI4_9FUNG</name>
<dbReference type="PANTHER" id="PTHR13457:SF1">
    <property type="entry name" value="HEAT REPEAT-CONTAINING PROTEIN 1"/>
    <property type="match status" value="1"/>
</dbReference>
<dbReference type="Proteomes" id="UP000780801">
    <property type="component" value="Unassembled WGS sequence"/>
</dbReference>
<dbReference type="Gene3D" id="1.25.10.10">
    <property type="entry name" value="Leucine-rich Repeat Variant"/>
    <property type="match status" value="1"/>
</dbReference>
<dbReference type="InterPro" id="IPR022125">
    <property type="entry name" value="U3snoRNP10_N"/>
</dbReference>
<dbReference type="OrthoDB" id="31183at2759"/>
<comment type="caution">
    <text evidence="4">The sequence shown here is derived from an EMBL/GenBank/DDBJ whole genome shotgun (WGS) entry which is preliminary data.</text>
</comment>
<reference evidence="4" key="1">
    <citation type="journal article" date="2020" name="Fungal Divers.">
        <title>Resolving the Mortierellaceae phylogeny through synthesis of multi-gene phylogenetics and phylogenomics.</title>
        <authorList>
            <person name="Vandepol N."/>
            <person name="Liber J."/>
            <person name="Desiro A."/>
            <person name="Na H."/>
            <person name="Kennedy M."/>
            <person name="Barry K."/>
            <person name="Grigoriev I.V."/>
            <person name="Miller A.N."/>
            <person name="O'Donnell K."/>
            <person name="Stajich J.E."/>
            <person name="Bonito G."/>
        </authorList>
    </citation>
    <scope>NUCLEOTIDE SEQUENCE</scope>
    <source>
        <strain evidence="4">KOD1015</strain>
    </source>
</reference>
<comment type="subcellular location">
    <subcellularLocation>
        <location evidence="1">Nucleus</location>
        <location evidence="1">Nucleolus</location>
    </subcellularLocation>
</comment>
<evidence type="ECO:0000313" key="4">
    <source>
        <dbReference type="EMBL" id="KAF9583012.1"/>
    </source>
</evidence>
<dbReference type="InterPro" id="IPR011989">
    <property type="entry name" value="ARM-like"/>
</dbReference>
<comment type="function">
    <text evidence="1">Involved in nucleolar processing of pre-18S ribosomal RNA.</text>
</comment>
<feature type="non-terminal residue" evidence="4">
    <location>
        <position position="1742"/>
    </location>
</feature>